<dbReference type="EMBL" id="JAHRHJ020003740">
    <property type="protein sequence ID" value="KAH9291253.1"/>
    <property type="molecule type" value="Genomic_DNA"/>
</dbReference>
<reference evidence="1 2" key="1">
    <citation type="journal article" date="2021" name="Nat. Plants">
        <title>The Taxus genome provides insights into paclitaxel biosynthesis.</title>
        <authorList>
            <person name="Xiong X."/>
            <person name="Gou J."/>
            <person name="Liao Q."/>
            <person name="Li Y."/>
            <person name="Zhou Q."/>
            <person name="Bi G."/>
            <person name="Li C."/>
            <person name="Du R."/>
            <person name="Wang X."/>
            <person name="Sun T."/>
            <person name="Guo L."/>
            <person name="Liang H."/>
            <person name="Lu P."/>
            <person name="Wu Y."/>
            <person name="Zhang Z."/>
            <person name="Ro D.K."/>
            <person name="Shang Y."/>
            <person name="Huang S."/>
            <person name="Yan J."/>
        </authorList>
    </citation>
    <scope>NUCLEOTIDE SEQUENCE [LARGE SCALE GENOMIC DNA]</scope>
    <source>
        <strain evidence="1">Ta-2019</strain>
    </source>
</reference>
<dbReference type="Proteomes" id="UP000824469">
    <property type="component" value="Unassembled WGS sequence"/>
</dbReference>
<protein>
    <submittedName>
        <fullName evidence="1">Uncharacterized protein</fullName>
    </submittedName>
</protein>
<sequence length="53" mass="5989">LLENLNILVPSISIFHQLATRGVRWLFSSQASSNLKGGFLTFTMWLALNRRGL</sequence>
<dbReference type="AlphaFoldDB" id="A0AA38C259"/>
<proteinExistence type="predicted"/>
<gene>
    <name evidence="1" type="ORF">KI387_043559</name>
</gene>
<comment type="caution">
    <text evidence="1">The sequence shown here is derived from an EMBL/GenBank/DDBJ whole genome shotgun (WGS) entry which is preliminary data.</text>
</comment>
<name>A0AA38C259_TAXCH</name>
<accession>A0AA38C259</accession>
<organism evidence="1 2">
    <name type="scientific">Taxus chinensis</name>
    <name type="common">Chinese yew</name>
    <name type="synonym">Taxus wallichiana var. chinensis</name>
    <dbReference type="NCBI Taxonomy" id="29808"/>
    <lineage>
        <taxon>Eukaryota</taxon>
        <taxon>Viridiplantae</taxon>
        <taxon>Streptophyta</taxon>
        <taxon>Embryophyta</taxon>
        <taxon>Tracheophyta</taxon>
        <taxon>Spermatophyta</taxon>
        <taxon>Pinopsida</taxon>
        <taxon>Pinidae</taxon>
        <taxon>Conifers II</taxon>
        <taxon>Cupressales</taxon>
        <taxon>Taxaceae</taxon>
        <taxon>Taxus</taxon>
    </lineage>
</organism>
<evidence type="ECO:0000313" key="1">
    <source>
        <dbReference type="EMBL" id="KAH9291253.1"/>
    </source>
</evidence>
<keyword evidence="2" id="KW-1185">Reference proteome</keyword>
<evidence type="ECO:0000313" key="2">
    <source>
        <dbReference type="Proteomes" id="UP000824469"/>
    </source>
</evidence>
<feature type="non-terminal residue" evidence="1">
    <location>
        <position position="53"/>
    </location>
</feature>
<feature type="non-terminal residue" evidence="1">
    <location>
        <position position="1"/>
    </location>
</feature>